<evidence type="ECO:0000313" key="8">
    <source>
        <dbReference type="Proteomes" id="UP000815846"/>
    </source>
</evidence>
<feature type="transmembrane region" description="Helical" evidence="5">
    <location>
        <begin position="198"/>
        <end position="216"/>
    </location>
</feature>
<accession>A0ABY3MX08</accession>
<dbReference type="InterPro" id="IPR007016">
    <property type="entry name" value="O-antigen_ligase-rel_domated"/>
</dbReference>
<dbReference type="Proteomes" id="UP000815846">
    <property type="component" value="Unassembled WGS sequence"/>
</dbReference>
<dbReference type="EMBL" id="PJAI02000008">
    <property type="protein sequence ID" value="TYK65763.1"/>
    <property type="molecule type" value="Genomic_DNA"/>
</dbReference>
<keyword evidence="2 5" id="KW-0812">Transmembrane</keyword>
<keyword evidence="8" id="KW-1185">Reference proteome</keyword>
<evidence type="ECO:0000313" key="7">
    <source>
        <dbReference type="EMBL" id="TYK65763.1"/>
    </source>
</evidence>
<evidence type="ECO:0000256" key="3">
    <source>
        <dbReference type="ARBA" id="ARBA00022989"/>
    </source>
</evidence>
<evidence type="ECO:0000256" key="4">
    <source>
        <dbReference type="ARBA" id="ARBA00023136"/>
    </source>
</evidence>
<feature type="transmembrane region" description="Helical" evidence="5">
    <location>
        <begin position="136"/>
        <end position="153"/>
    </location>
</feature>
<keyword evidence="4 5" id="KW-0472">Membrane</keyword>
<feature type="transmembrane region" description="Helical" evidence="5">
    <location>
        <begin position="342"/>
        <end position="363"/>
    </location>
</feature>
<dbReference type="Pfam" id="PF04932">
    <property type="entry name" value="Wzy_C"/>
    <property type="match status" value="1"/>
</dbReference>
<dbReference type="InterPro" id="IPR051533">
    <property type="entry name" value="WaaL-like"/>
</dbReference>
<feature type="transmembrane region" description="Helical" evidence="5">
    <location>
        <begin position="51"/>
        <end position="68"/>
    </location>
</feature>
<feature type="transmembrane region" description="Helical" evidence="5">
    <location>
        <begin position="83"/>
        <end position="101"/>
    </location>
</feature>
<dbReference type="PANTHER" id="PTHR37422:SF13">
    <property type="entry name" value="LIPOPOLYSACCHARIDE BIOSYNTHESIS PROTEIN PA4999-RELATED"/>
    <property type="match status" value="1"/>
</dbReference>
<dbReference type="RefSeq" id="WP_101344873.1">
    <property type="nucleotide sequence ID" value="NZ_PJAI02000008.1"/>
</dbReference>
<feature type="transmembrane region" description="Helical" evidence="5">
    <location>
        <begin position="173"/>
        <end position="191"/>
    </location>
</feature>
<comment type="caution">
    <text evidence="7">The sequence shown here is derived from an EMBL/GenBank/DDBJ whole genome shotgun (WGS) entry which is preliminary data.</text>
</comment>
<comment type="subcellular location">
    <subcellularLocation>
        <location evidence="1">Membrane</location>
        <topology evidence="1">Multi-pass membrane protein</topology>
    </subcellularLocation>
</comment>
<feature type="transmembrane region" description="Helical" evidence="5">
    <location>
        <begin position="384"/>
        <end position="406"/>
    </location>
</feature>
<dbReference type="PANTHER" id="PTHR37422">
    <property type="entry name" value="TEICHURONIC ACID BIOSYNTHESIS PROTEIN TUAE"/>
    <property type="match status" value="1"/>
</dbReference>
<feature type="transmembrane region" description="Helical" evidence="5">
    <location>
        <begin position="222"/>
        <end position="241"/>
    </location>
</feature>
<evidence type="ECO:0000259" key="6">
    <source>
        <dbReference type="Pfam" id="PF04932"/>
    </source>
</evidence>
<gene>
    <name evidence="7" type="ORF">CWS31_008935</name>
</gene>
<sequence>MSKFALLFLLLFASGLYAILFVAPVWGFYLYQVIYFLNPSSRWWSSGIPSISYSFVTFLLTLSVFLFTQKKHNLNTVCKIPEFKWFILLFFTYLMVTLVAVSQETHLRYVFDLFKLLLVVYVGYRLIDTEKKIELALLFYLLGCAYIGYEAFVVGRNEFGRVEGIGTVDAPEANGTATAIAPAISILLYYGWRGSLKIKILVAFGGALIVNGLILINSRGAFLGAAAGSIYFIFYMVFSKYKLPKQKIMLMLILLVGIAGVLRFTDDMFWERMGSIQKSSISDKESGASRVQYWLKTFDMLDDSPFGLGIYGYQIVSPMYLTEEQIDKAKKEGYSGRAVHSMWFQALSEIGWLGAGVILCLMLSIYKHLRRAKKQAVYYKDYIMYYRLITVESALISFMVAGSFINAFRAEIFYWLILFCICASTIALNKHPELSDGTS</sequence>
<feature type="domain" description="O-antigen ligase-related" evidence="6">
    <location>
        <begin position="207"/>
        <end position="358"/>
    </location>
</feature>
<keyword evidence="7" id="KW-0436">Ligase</keyword>
<evidence type="ECO:0000256" key="2">
    <source>
        <dbReference type="ARBA" id="ARBA00022692"/>
    </source>
</evidence>
<feature type="transmembrane region" description="Helical" evidence="5">
    <location>
        <begin position="248"/>
        <end position="265"/>
    </location>
</feature>
<feature type="transmembrane region" description="Helical" evidence="5">
    <location>
        <begin position="107"/>
        <end position="124"/>
    </location>
</feature>
<evidence type="ECO:0000256" key="1">
    <source>
        <dbReference type="ARBA" id="ARBA00004141"/>
    </source>
</evidence>
<feature type="transmembrane region" description="Helical" evidence="5">
    <location>
        <begin position="412"/>
        <end position="429"/>
    </location>
</feature>
<name>A0ABY3MX08_9GAMM</name>
<evidence type="ECO:0000256" key="5">
    <source>
        <dbReference type="SAM" id="Phobius"/>
    </source>
</evidence>
<organism evidence="7 8">
    <name type="scientific">Colwellia echini</name>
    <dbReference type="NCBI Taxonomy" id="1982103"/>
    <lineage>
        <taxon>Bacteria</taxon>
        <taxon>Pseudomonadati</taxon>
        <taxon>Pseudomonadota</taxon>
        <taxon>Gammaproteobacteria</taxon>
        <taxon>Alteromonadales</taxon>
        <taxon>Colwelliaceae</taxon>
        <taxon>Colwellia</taxon>
    </lineage>
</organism>
<protein>
    <submittedName>
        <fullName evidence="7">O-antigen ligase domain-containing protein</fullName>
    </submittedName>
</protein>
<dbReference type="GO" id="GO:0016874">
    <property type="term" value="F:ligase activity"/>
    <property type="evidence" value="ECO:0007669"/>
    <property type="project" value="UniProtKB-KW"/>
</dbReference>
<reference evidence="7 8" key="1">
    <citation type="submission" date="2019-08" db="EMBL/GenBank/DDBJ databases">
        <title>Microbe sample from Colwellia echini.</title>
        <authorList>
            <person name="Christiansen L."/>
            <person name="Pathiraja D."/>
            <person name="Schultz-Johansen M."/>
            <person name="Choi I.-G."/>
            <person name="Stougaard P."/>
        </authorList>
    </citation>
    <scope>NUCLEOTIDE SEQUENCE [LARGE SCALE GENOMIC DNA]</scope>
    <source>
        <strain evidence="7 8">A3</strain>
    </source>
</reference>
<proteinExistence type="predicted"/>
<keyword evidence="3 5" id="KW-1133">Transmembrane helix</keyword>